<dbReference type="EMBL" id="UINC01151033">
    <property type="protein sequence ID" value="SVD44408.1"/>
    <property type="molecule type" value="Genomic_DNA"/>
</dbReference>
<sequence>MDKNVENVVRQLRDREEEGLRKYGVNTERTDLTSLEWLQHLQEELMDASVYIEKLKNERR</sequence>
<protein>
    <submittedName>
        <fullName evidence="1">Uncharacterized protein</fullName>
    </submittedName>
</protein>
<proteinExistence type="predicted"/>
<gene>
    <name evidence="1" type="ORF">METZ01_LOCUS397262</name>
</gene>
<name>A0A382VEU3_9ZZZZ</name>
<dbReference type="AlphaFoldDB" id="A0A382VEU3"/>
<organism evidence="1">
    <name type="scientific">marine metagenome</name>
    <dbReference type="NCBI Taxonomy" id="408172"/>
    <lineage>
        <taxon>unclassified sequences</taxon>
        <taxon>metagenomes</taxon>
        <taxon>ecological metagenomes</taxon>
    </lineage>
</organism>
<accession>A0A382VEU3</accession>
<reference evidence="1" key="1">
    <citation type="submission" date="2018-05" db="EMBL/GenBank/DDBJ databases">
        <authorList>
            <person name="Lanie J.A."/>
            <person name="Ng W.-L."/>
            <person name="Kazmierczak K.M."/>
            <person name="Andrzejewski T.M."/>
            <person name="Davidsen T.M."/>
            <person name="Wayne K.J."/>
            <person name="Tettelin H."/>
            <person name="Glass J.I."/>
            <person name="Rusch D."/>
            <person name="Podicherti R."/>
            <person name="Tsui H.-C.T."/>
            <person name="Winkler M.E."/>
        </authorList>
    </citation>
    <scope>NUCLEOTIDE SEQUENCE</scope>
</reference>
<evidence type="ECO:0000313" key="1">
    <source>
        <dbReference type="EMBL" id="SVD44408.1"/>
    </source>
</evidence>